<dbReference type="PANTHER" id="PTHR30050">
    <property type="entry name" value="CHROMOSOMAL REPLICATION INITIATOR PROTEIN DNAA"/>
    <property type="match status" value="1"/>
</dbReference>
<proteinExistence type="predicted"/>
<dbReference type="GO" id="GO:0006260">
    <property type="term" value="P:DNA replication"/>
    <property type="evidence" value="ECO:0007669"/>
    <property type="project" value="TreeGrafter"/>
</dbReference>
<keyword evidence="1" id="KW-0547">Nucleotide-binding</keyword>
<protein>
    <submittedName>
        <fullName evidence="4">DNA replication protein DnaC</fullName>
    </submittedName>
</protein>
<dbReference type="SUPFAM" id="SSF52540">
    <property type="entry name" value="P-loop containing nucleoside triphosphate hydrolases"/>
    <property type="match status" value="1"/>
</dbReference>
<reference evidence="4 5" key="1">
    <citation type="submission" date="2016-11" db="EMBL/GenBank/DDBJ databases">
        <authorList>
            <person name="Varghese N."/>
            <person name="Submissions S."/>
        </authorList>
    </citation>
    <scope>NUCLEOTIDE SEQUENCE [LARGE SCALE GENOMIC DNA]</scope>
    <source>
        <strain evidence="4 5">DSM 19027</strain>
    </source>
</reference>
<dbReference type="GO" id="GO:0005524">
    <property type="term" value="F:ATP binding"/>
    <property type="evidence" value="ECO:0007669"/>
    <property type="project" value="UniProtKB-KW"/>
</dbReference>
<accession>A0A1M6KDB7</accession>
<dbReference type="PANTHER" id="PTHR30050:SF4">
    <property type="entry name" value="ATP-BINDING PROTEIN RV3427C IN INSERTION SEQUENCE-RELATED"/>
    <property type="match status" value="1"/>
</dbReference>
<keyword evidence="2" id="KW-0067">ATP-binding</keyword>
<evidence type="ECO:0000256" key="1">
    <source>
        <dbReference type="ARBA" id="ARBA00022741"/>
    </source>
</evidence>
<dbReference type="OrthoDB" id="9776217at2"/>
<dbReference type="InterPro" id="IPR002611">
    <property type="entry name" value="IstB_ATP-bd"/>
</dbReference>
<evidence type="ECO:0000313" key="4">
    <source>
        <dbReference type="EMBL" id="SHJ56939.1"/>
    </source>
</evidence>
<dbReference type="Gene3D" id="3.40.50.300">
    <property type="entry name" value="P-loop containing nucleotide triphosphate hydrolases"/>
    <property type="match status" value="1"/>
</dbReference>
<evidence type="ECO:0000259" key="3">
    <source>
        <dbReference type="Pfam" id="PF01695"/>
    </source>
</evidence>
<dbReference type="RefSeq" id="WP_149679678.1">
    <property type="nucleotide sequence ID" value="NZ_DAONMB010000058.1"/>
</dbReference>
<dbReference type="EMBL" id="FQZP01000075">
    <property type="protein sequence ID" value="SHJ56939.1"/>
    <property type="molecule type" value="Genomic_DNA"/>
</dbReference>
<evidence type="ECO:0000313" key="5">
    <source>
        <dbReference type="Proteomes" id="UP000324781"/>
    </source>
</evidence>
<organism evidence="4 5">
    <name type="scientific">Thermoclostridium caenicola</name>
    <dbReference type="NCBI Taxonomy" id="659425"/>
    <lineage>
        <taxon>Bacteria</taxon>
        <taxon>Bacillati</taxon>
        <taxon>Bacillota</taxon>
        <taxon>Clostridia</taxon>
        <taxon>Eubacteriales</taxon>
        <taxon>Oscillospiraceae</taxon>
        <taxon>Thermoclostridium</taxon>
    </lineage>
</organism>
<dbReference type="PIRSF" id="PIRSF003073">
    <property type="entry name" value="DNAC_TnpB_IstB"/>
    <property type="match status" value="1"/>
</dbReference>
<dbReference type="Proteomes" id="UP000324781">
    <property type="component" value="Unassembled WGS sequence"/>
</dbReference>
<gene>
    <name evidence="4" type="ORF">SAMN05444373_10754</name>
</gene>
<dbReference type="InterPro" id="IPR028350">
    <property type="entry name" value="DNAC/IstB-like"/>
</dbReference>
<evidence type="ECO:0000256" key="2">
    <source>
        <dbReference type="ARBA" id="ARBA00022840"/>
    </source>
</evidence>
<dbReference type="InterPro" id="IPR027417">
    <property type="entry name" value="P-loop_NTPase"/>
</dbReference>
<dbReference type="Pfam" id="PF01695">
    <property type="entry name" value="IstB_IS21"/>
    <property type="match status" value="1"/>
</dbReference>
<dbReference type="NCBIfam" id="NF038214">
    <property type="entry name" value="IS21_help_AAA"/>
    <property type="match status" value="1"/>
</dbReference>
<feature type="domain" description="IstB-like ATP-binding" evidence="3">
    <location>
        <begin position="13"/>
        <end position="239"/>
    </location>
</feature>
<dbReference type="AlphaFoldDB" id="A0A1M6KDB7"/>
<name>A0A1M6KDB7_9FIRM</name>
<dbReference type="InterPro" id="IPR047661">
    <property type="entry name" value="IstB"/>
</dbReference>
<sequence>MNEQQTIEKLNWIKVCTMAKEYSRQLKNPEIQSLSFDERFGLLVDSEWTARQNKRLANLVRKAGMKYNCAIEEFVFTPERSVNKQTIMQLSSCAWIRDNLNVLITGATGSGKTFLGCALGNTACRNGFKVLFKRVPRLLTDIAIAKGDGSYNRLMRELKNIKLLILDDWGLNVFDHAEGRDLLEVIEDRTQVNSTVILSQLSIDDWHGLFTDPIVGDAVLDRLVHGSYQIKLESKESMRGFNFQRA</sequence>
<keyword evidence="5" id="KW-1185">Reference proteome</keyword>
<dbReference type="CDD" id="cd00009">
    <property type="entry name" value="AAA"/>
    <property type="match status" value="1"/>
</dbReference>